<reference evidence="3" key="1">
    <citation type="journal article" date="2015" name="Genome Announc.">
        <title>Draft genome sequence of Talaromyces cellulolyticus strain Y-94, a source of lignocellulosic biomass-degrading enzymes.</title>
        <authorList>
            <person name="Fujii T."/>
            <person name="Koike H."/>
            <person name="Sawayama S."/>
            <person name="Yano S."/>
            <person name="Inoue H."/>
        </authorList>
    </citation>
    <scope>NUCLEOTIDE SEQUENCE [LARGE SCALE GENOMIC DNA]</scope>
    <source>
        <strain evidence="3">Y-94</strain>
    </source>
</reference>
<organism evidence="2 3">
    <name type="scientific">Talaromyces pinophilus</name>
    <name type="common">Penicillium pinophilum</name>
    <dbReference type="NCBI Taxonomy" id="128442"/>
    <lineage>
        <taxon>Eukaryota</taxon>
        <taxon>Fungi</taxon>
        <taxon>Dikarya</taxon>
        <taxon>Ascomycota</taxon>
        <taxon>Pezizomycotina</taxon>
        <taxon>Eurotiomycetes</taxon>
        <taxon>Eurotiomycetidae</taxon>
        <taxon>Eurotiales</taxon>
        <taxon>Trichocomaceae</taxon>
        <taxon>Talaromyces</taxon>
        <taxon>Talaromyces sect. Talaromyces</taxon>
    </lineage>
</organism>
<evidence type="ECO:0000259" key="1">
    <source>
        <dbReference type="PROSITE" id="PS50280"/>
    </source>
</evidence>
<dbReference type="Proteomes" id="UP000053095">
    <property type="component" value="Unassembled WGS sequence"/>
</dbReference>
<dbReference type="InterPro" id="IPR056681">
    <property type="entry name" value="DUF7779"/>
</dbReference>
<dbReference type="PANTHER" id="PTHR46082:SF6">
    <property type="entry name" value="AAA+ ATPASE DOMAIN-CONTAINING PROTEIN-RELATED"/>
    <property type="match status" value="1"/>
</dbReference>
<dbReference type="Gene3D" id="3.40.50.300">
    <property type="entry name" value="P-loop containing nucleotide triphosphate hydrolases"/>
    <property type="match status" value="2"/>
</dbReference>
<gene>
    <name evidence="2" type="ORF">TCE0_051f18456</name>
</gene>
<dbReference type="InterPro" id="IPR011990">
    <property type="entry name" value="TPR-like_helical_dom_sf"/>
</dbReference>
<dbReference type="SMART" id="SM00317">
    <property type="entry name" value="SET"/>
    <property type="match status" value="1"/>
</dbReference>
<dbReference type="InterPro" id="IPR029058">
    <property type="entry name" value="AB_hydrolase_fold"/>
</dbReference>
<dbReference type="SUPFAM" id="SSF53474">
    <property type="entry name" value="alpha/beta-Hydrolases"/>
    <property type="match status" value="2"/>
</dbReference>
<name>A0A0B8N2V7_TALPI</name>
<dbReference type="CDD" id="cd20071">
    <property type="entry name" value="SET_SMYD"/>
    <property type="match status" value="1"/>
</dbReference>
<dbReference type="InterPro" id="IPR019734">
    <property type="entry name" value="TPR_rpt"/>
</dbReference>
<dbReference type="SUPFAM" id="SSF82199">
    <property type="entry name" value="SET domain"/>
    <property type="match status" value="1"/>
</dbReference>
<protein>
    <recommendedName>
        <fullName evidence="1">SET domain-containing protein</fullName>
    </recommendedName>
</protein>
<evidence type="ECO:0000313" key="2">
    <source>
        <dbReference type="EMBL" id="GAM43551.1"/>
    </source>
</evidence>
<sequence>MIYGYNSKLSSHGVDTILDYGRELMEEIKKVRNTTELQQRPLFFIAHSFGGIILAHCLVRAIQTMDEDHPAITSLHRATYSMIFFGIPHKGLAVEDIQQMLAGDGKHPRGQLLQQISSKSDLLVHQLADFKNLIRDRKVVSFYETEQTRRLVLDTGSGRWKRTGEFITTVDADSALLQLPDHVEDKVPLHADHSMMVKFDTRNAAGYRTALDKLRQFAQDAPAVVADRFTQARHRPQPCSTVPFKKDPMFVGREDVIGAVTEKHAAIGQRHERVALVGLAGVGKTQTAIEYAYRVRESAPNMWVFWIHASNAARLEQGFQQIATVAGIPGRDDPKANILQLVYQWLCDESNGRWLMVLDNADDDQIFFRSDDADGRASLVTFLPQATHGSVLITSRNGLAARNLVGTDGLVIDVQPMNEADSLALLRVRIPDSQSPGEDESALVQALEYIPLAITQAAAYIASRSPLITASAYLRFTTDSMYELKDVPGKGNGLVATRKIPQGTRILCEEPVIQIPHSYDQLGKKSLQRYVREQVNALTDQKREAFLALHNIYPYKNTVEQCIGIIRTNALPIEDGDTRAGIFLKASRINHACDNNAQKCWNKNIKRHTIHALRDINEGEEITVYYLAAHNNREARQEALRAKFKFSCSCYLCSLPASQSRKNDEILAEIDRLDRLVGQRGLEGMLSSPLRTLGYLNREVQLYDIMGADDPGLSRVYWDAAQVAIVHGDLARGRIFAERAVRGWQISTGSDSQEVIQYGALARKPSQIPGYGMSMQWKTGVGEVPNALVSTEFEDWLWKREQSPRSGGLVDLRSRAIFPAFSGLPHEGGVDLDFYKGPSEPSQHWCFLAEIVDFDFLTRLHMEISDIDGVKIPLFFYTEGRGRELNIIAIAGLDGHAYGSWQGRGNLGRMWLRHFLSRDVPQCRTMIYGYNSKLSSQGVDMILDYGRKLMGEIKRIRNTQELQQRPLIFIAHSFGGIIMAHCLVKAVQTMEDDHPAISSLHRATYGMILFAIPHKGMMVDDFQQMLGDDGSHPRQRLLQQISANSDLLMDQLADFKNLIRDRKVVSAYEMGQTRRLVLNLENQRWERTGEFIIAVDSDSGHLHLPDHTEVKLPLDADHSMIVKFDASDEEGYGLIVDELRQFVHDAPQVVAARFAQARHRPQPGSTVPFKKDPMFVGREDVISAVTEKHVGIGQRHERVALVGLAGVGKTQTAIQYSYRVREAAPGTWVFWIHASNAARLEEGYQQIATVAEIPGRDNPKTKILQLVYQWLCDESNGRWLMVLDNVDDDQIFFRGDDADGRASLVRFLPQVTHGSLLITSRNSLAARNLVGTDGLVINVQPMNEAESLALLRMRIPDSQSPAEDELALVQALEYIPLAITQAGAYIANRSPLISVSAYLRLFLESESKRIRLLQNEDSIDLRRDPSIRYAVIATWQLSFEEIQRERPAATDLLALMSMFDRQGIPEDLVRNDEDILDFHDALTPLLNYSLIRMETDHRVFDMHRLVQLSVRAWLERHQRLRGWQAKSRRIMAQVFPNGDYETWTRCRSLLAHARSVLEVTGSIDSEDQLNLATLLSKCGWFLGLQGGYEEARDMHRQALEMRESVLGPEHLDTLISVSYLGLVLDSQGQYEDAEAMHQRAMDGFGTVIGLDNFSTFTSASNLSLVLDSQGKYQEAEVMQQQALEIWRKVVKHEHPTALTKSSILGLLLHLQGEYREAEAMHRQALEGFEKVLGPEHPTTIASVCLLGVLLQNLGKYKEAEAEHRRGLAGSERVLGLKHSDTLTSANSLGLVLYSQGKYEEAEGLHRRVLEAREEVLGPEHPSTLTSVSNLGLVLEDQEKYEEAERMYRRALEGFDKVFGPEHLFTLTSMSSVGLTLDHQGKREEAEAMYQLVLGIQERVLGPDDTKTLINVTRLGSVLDDQEKYEEAERMYRRALEGFGKVFGLEHLSTLNSMNCVGLMLQRQGKYKEAEAMYRRALRGFEKVIGSESPFALTTIRCIGSVLESQEEYEDAEVMYRQALEGFEKIFRPDCASTVTYYH</sequence>
<dbReference type="Gene3D" id="3.40.50.1820">
    <property type="entry name" value="alpha/beta hydrolase"/>
    <property type="match status" value="2"/>
</dbReference>
<dbReference type="PROSITE" id="PS50280">
    <property type="entry name" value="SET"/>
    <property type="match status" value="1"/>
</dbReference>
<feature type="domain" description="SET" evidence="1">
    <location>
        <begin position="479"/>
        <end position="627"/>
    </location>
</feature>
<dbReference type="SUPFAM" id="SSF48452">
    <property type="entry name" value="TPR-like"/>
    <property type="match status" value="3"/>
</dbReference>
<dbReference type="Pfam" id="PF00856">
    <property type="entry name" value="SET"/>
    <property type="match status" value="1"/>
</dbReference>
<dbReference type="InterPro" id="IPR001214">
    <property type="entry name" value="SET_dom"/>
</dbReference>
<dbReference type="InterPro" id="IPR046341">
    <property type="entry name" value="SET_dom_sf"/>
</dbReference>
<dbReference type="Gene3D" id="2.170.270.10">
    <property type="entry name" value="SET domain"/>
    <property type="match status" value="1"/>
</dbReference>
<dbReference type="EMBL" id="DF933847">
    <property type="protein sequence ID" value="GAM43551.1"/>
    <property type="molecule type" value="Genomic_DNA"/>
</dbReference>
<dbReference type="Pfam" id="PF25000">
    <property type="entry name" value="DUF7779"/>
    <property type="match status" value="1"/>
</dbReference>
<dbReference type="SUPFAM" id="SSF52540">
    <property type="entry name" value="P-loop containing nucleoside triphosphate hydrolases"/>
    <property type="match status" value="2"/>
</dbReference>
<dbReference type="InterPro" id="IPR027417">
    <property type="entry name" value="P-loop_NTPase"/>
</dbReference>
<keyword evidence="3" id="KW-1185">Reference proteome</keyword>
<evidence type="ECO:0000313" key="3">
    <source>
        <dbReference type="Proteomes" id="UP000053095"/>
    </source>
</evidence>
<dbReference type="Pfam" id="PF13424">
    <property type="entry name" value="TPR_12"/>
    <property type="match status" value="5"/>
</dbReference>
<dbReference type="PANTHER" id="PTHR46082">
    <property type="entry name" value="ATP/GTP-BINDING PROTEIN-RELATED"/>
    <property type="match status" value="1"/>
</dbReference>
<dbReference type="Gene3D" id="1.25.40.10">
    <property type="entry name" value="Tetratricopeptide repeat domain"/>
    <property type="match status" value="3"/>
</dbReference>
<dbReference type="SMART" id="SM00028">
    <property type="entry name" value="TPR"/>
    <property type="match status" value="11"/>
</dbReference>
<dbReference type="InterPro" id="IPR053137">
    <property type="entry name" value="NLR-like"/>
</dbReference>
<proteinExistence type="predicted"/>
<accession>A0A0B8N2V7</accession>